<keyword evidence="3 6" id="KW-0285">Flavoprotein</keyword>
<dbReference type="NCBIfam" id="NF002550">
    <property type="entry name" value="PRK02106.1"/>
    <property type="match status" value="1"/>
</dbReference>
<reference evidence="9 10" key="1">
    <citation type="submission" date="2017-08" db="EMBL/GenBank/DDBJ databases">
        <title>Infants hospitalized years apart are colonized by the same room-sourced microbial strains.</title>
        <authorList>
            <person name="Brooks B."/>
            <person name="Olm M.R."/>
            <person name="Firek B.A."/>
            <person name="Baker R."/>
            <person name="Thomas B.C."/>
            <person name="Morowitz M.J."/>
            <person name="Banfield J.F."/>
        </authorList>
    </citation>
    <scope>NUCLEOTIDE SEQUENCE [LARGE SCALE GENOMIC DNA]</scope>
    <source>
        <strain evidence="9">S2_005_001_R2_27</strain>
    </source>
</reference>
<sequence>MEFDYVIIGGGTAGCVLANRLSASGKHQVLMLEAGPADTYPWIHIPIGYAKTMFHPRYNWGFYTEPEPELNNRKLYWPRGKVLGGSSSINGLIYIRGQAEDYDGWAALGNEGWAWKDVLPTFKKLENNERGESAYHGANGPLGCSDIHDRPEIMEAIIGGAREMGVPTTDDFNGASQEGAGYYQLLTRKGRRCSSAVGYLAPARQRPNLTVETEAMAQKILFEGTRASGVEFLQAGALKRVRAHREVILAAGAIQSPQLLELSGVGNPAILGKHCIPVIHALRGVGENLQDHLQFRLMYRCKKPITTNDDLRSWTRKIGIGLRYVFARSGPMAVGINHVGMFARVLPESATPDIQFHVAALTADRVADKPHPWPGFTLSVCQLRPKSRGSIHIASPLAAAAPAIRPNYLTEEEDWRCSLAGVRLAQSIARSSEMRDYTDSSYKPAGFADSDEALKAFCRESGATIFHPVGTCKMGSDPDAVVDSRLRVRGLSNLRIADASIMPLLVSGNTSAPSVMIGEKAAEFILGGADVH</sequence>
<dbReference type="EMBL" id="QFQD01000003">
    <property type="protein sequence ID" value="PZQ85405.1"/>
    <property type="molecule type" value="Genomic_DNA"/>
</dbReference>
<dbReference type="PANTHER" id="PTHR11552">
    <property type="entry name" value="GLUCOSE-METHANOL-CHOLINE GMC OXIDOREDUCTASE"/>
    <property type="match status" value="1"/>
</dbReference>
<evidence type="ECO:0000256" key="2">
    <source>
        <dbReference type="ARBA" id="ARBA00010790"/>
    </source>
</evidence>
<dbReference type="InterPro" id="IPR007867">
    <property type="entry name" value="GMC_OxRtase_C"/>
</dbReference>
<evidence type="ECO:0000256" key="5">
    <source>
        <dbReference type="PIRSR" id="PIRSR000137-2"/>
    </source>
</evidence>
<comment type="cofactor">
    <cofactor evidence="1 5">
        <name>FAD</name>
        <dbReference type="ChEBI" id="CHEBI:57692"/>
    </cofactor>
</comment>
<comment type="caution">
    <text evidence="9">The sequence shown here is derived from an EMBL/GenBank/DDBJ whole genome shotgun (WGS) entry which is preliminary data.</text>
</comment>
<dbReference type="Gene3D" id="3.50.50.60">
    <property type="entry name" value="FAD/NAD(P)-binding domain"/>
    <property type="match status" value="1"/>
</dbReference>
<dbReference type="PIRSF" id="PIRSF000137">
    <property type="entry name" value="Alcohol_oxidase"/>
    <property type="match status" value="1"/>
</dbReference>
<dbReference type="Pfam" id="PF00732">
    <property type="entry name" value="GMC_oxred_N"/>
    <property type="match status" value="1"/>
</dbReference>
<comment type="similarity">
    <text evidence="2 6">Belongs to the GMC oxidoreductase family.</text>
</comment>
<dbReference type="InterPro" id="IPR036188">
    <property type="entry name" value="FAD/NAD-bd_sf"/>
</dbReference>
<evidence type="ECO:0000256" key="1">
    <source>
        <dbReference type="ARBA" id="ARBA00001974"/>
    </source>
</evidence>
<evidence type="ECO:0000256" key="3">
    <source>
        <dbReference type="ARBA" id="ARBA00022630"/>
    </source>
</evidence>
<dbReference type="PANTHER" id="PTHR11552:SF147">
    <property type="entry name" value="CHOLINE DEHYDROGENASE, MITOCHONDRIAL"/>
    <property type="match status" value="1"/>
</dbReference>
<dbReference type="InterPro" id="IPR000172">
    <property type="entry name" value="GMC_OxRdtase_N"/>
</dbReference>
<protein>
    <submittedName>
        <fullName evidence="9">Choline dehydrogenase</fullName>
    </submittedName>
</protein>
<evidence type="ECO:0000259" key="8">
    <source>
        <dbReference type="PROSITE" id="PS00624"/>
    </source>
</evidence>
<dbReference type="PROSITE" id="PS00624">
    <property type="entry name" value="GMC_OXRED_2"/>
    <property type="match status" value="1"/>
</dbReference>
<name>A0A2W5REZ6_ANCNO</name>
<evidence type="ECO:0000313" key="10">
    <source>
        <dbReference type="Proteomes" id="UP000248887"/>
    </source>
</evidence>
<dbReference type="GO" id="GO:0016614">
    <property type="term" value="F:oxidoreductase activity, acting on CH-OH group of donors"/>
    <property type="evidence" value="ECO:0007669"/>
    <property type="project" value="InterPro"/>
</dbReference>
<dbReference type="PROSITE" id="PS00623">
    <property type="entry name" value="GMC_OXRED_1"/>
    <property type="match status" value="1"/>
</dbReference>
<accession>A0A2W5REZ6</accession>
<organism evidence="9 10">
    <name type="scientific">Ancylobacter novellus</name>
    <name type="common">Thiobacillus novellus</name>
    <dbReference type="NCBI Taxonomy" id="921"/>
    <lineage>
        <taxon>Bacteria</taxon>
        <taxon>Pseudomonadati</taxon>
        <taxon>Pseudomonadota</taxon>
        <taxon>Alphaproteobacteria</taxon>
        <taxon>Hyphomicrobiales</taxon>
        <taxon>Xanthobacteraceae</taxon>
        <taxon>Ancylobacter</taxon>
    </lineage>
</organism>
<dbReference type="Proteomes" id="UP000248887">
    <property type="component" value="Unassembled WGS sequence"/>
</dbReference>
<feature type="domain" description="Glucose-methanol-choline oxidoreductase N-terminal" evidence="7">
    <location>
        <begin position="80"/>
        <end position="103"/>
    </location>
</feature>
<evidence type="ECO:0000313" key="9">
    <source>
        <dbReference type="EMBL" id="PZQ85405.1"/>
    </source>
</evidence>
<gene>
    <name evidence="9" type="ORF">DI549_01625</name>
</gene>
<dbReference type="SUPFAM" id="SSF51905">
    <property type="entry name" value="FAD/NAD(P)-binding domain"/>
    <property type="match status" value="1"/>
</dbReference>
<dbReference type="InterPro" id="IPR012132">
    <property type="entry name" value="GMC_OxRdtase"/>
</dbReference>
<evidence type="ECO:0000259" key="7">
    <source>
        <dbReference type="PROSITE" id="PS00623"/>
    </source>
</evidence>
<proteinExistence type="inferred from homology"/>
<dbReference type="Pfam" id="PF05199">
    <property type="entry name" value="GMC_oxred_C"/>
    <property type="match status" value="1"/>
</dbReference>
<evidence type="ECO:0000256" key="4">
    <source>
        <dbReference type="ARBA" id="ARBA00022827"/>
    </source>
</evidence>
<keyword evidence="4 5" id="KW-0274">FAD</keyword>
<dbReference type="Gene3D" id="3.30.560.10">
    <property type="entry name" value="Glucose Oxidase, domain 3"/>
    <property type="match status" value="1"/>
</dbReference>
<dbReference type="AlphaFoldDB" id="A0A2W5REZ6"/>
<dbReference type="SUPFAM" id="SSF54373">
    <property type="entry name" value="FAD-linked reductases, C-terminal domain"/>
    <property type="match status" value="1"/>
</dbReference>
<feature type="domain" description="Glucose-methanol-choline oxidoreductase N-terminal" evidence="8">
    <location>
        <begin position="252"/>
        <end position="266"/>
    </location>
</feature>
<feature type="binding site" evidence="5">
    <location>
        <position position="82"/>
    </location>
    <ligand>
        <name>FAD</name>
        <dbReference type="ChEBI" id="CHEBI:57692"/>
    </ligand>
</feature>
<evidence type="ECO:0000256" key="6">
    <source>
        <dbReference type="RuleBase" id="RU003968"/>
    </source>
</evidence>
<dbReference type="GO" id="GO:0050660">
    <property type="term" value="F:flavin adenine dinucleotide binding"/>
    <property type="evidence" value="ECO:0007669"/>
    <property type="project" value="InterPro"/>
</dbReference>